<comment type="subcellular location">
    <subcellularLocation>
        <location evidence="1 3">Cytoplasm</location>
    </subcellularLocation>
</comment>
<dbReference type="InterPro" id="IPR041366">
    <property type="entry name" value="Pre-PUA"/>
</dbReference>
<feature type="domain" description="PUA" evidence="4">
    <location>
        <begin position="102"/>
        <end position="184"/>
    </location>
</feature>
<dbReference type="RefSeq" id="XP_025350951.1">
    <property type="nucleotide sequence ID" value="XM_025489031.1"/>
</dbReference>
<evidence type="ECO:0000313" key="5">
    <source>
        <dbReference type="EMBL" id="PWN23791.1"/>
    </source>
</evidence>
<protein>
    <recommendedName>
        <fullName evidence="3">Translation machinery-associated protein 20</fullName>
    </recommendedName>
</protein>
<evidence type="ECO:0000256" key="2">
    <source>
        <dbReference type="ARBA" id="ARBA00022490"/>
    </source>
</evidence>
<name>A0A316UHH5_9BASI</name>
<dbReference type="GO" id="GO:0005737">
    <property type="term" value="C:cytoplasm"/>
    <property type="evidence" value="ECO:0007669"/>
    <property type="project" value="UniProtKB-SubCell"/>
</dbReference>
<comment type="similarity">
    <text evidence="3">Belongs to the TMA20 family.</text>
</comment>
<dbReference type="GeneID" id="37010765"/>
<dbReference type="Gene3D" id="3.10.400.20">
    <property type="match status" value="1"/>
</dbReference>
<dbReference type="SUPFAM" id="SSF88697">
    <property type="entry name" value="PUA domain-like"/>
    <property type="match status" value="1"/>
</dbReference>
<dbReference type="Pfam" id="PF01472">
    <property type="entry name" value="PUA"/>
    <property type="match status" value="1"/>
</dbReference>
<dbReference type="AlphaFoldDB" id="A0A316UHH5"/>
<dbReference type="CDD" id="cd21155">
    <property type="entry name" value="PUA_MCTS-1-like"/>
    <property type="match status" value="1"/>
</dbReference>
<dbReference type="InterPro" id="IPR002478">
    <property type="entry name" value="PUA"/>
</dbReference>
<organism evidence="5 6">
    <name type="scientific">Pseudomicrostroma glucosiphilum</name>
    <dbReference type="NCBI Taxonomy" id="1684307"/>
    <lineage>
        <taxon>Eukaryota</taxon>
        <taxon>Fungi</taxon>
        <taxon>Dikarya</taxon>
        <taxon>Basidiomycota</taxon>
        <taxon>Ustilaginomycotina</taxon>
        <taxon>Exobasidiomycetes</taxon>
        <taxon>Microstromatales</taxon>
        <taxon>Microstromatales incertae sedis</taxon>
        <taxon>Pseudomicrostroma</taxon>
    </lineage>
</organism>
<dbReference type="InterPro" id="IPR015947">
    <property type="entry name" value="PUA-like_sf"/>
</dbReference>
<dbReference type="PANTHER" id="PTHR22798:SF0">
    <property type="entry name" value="MALIGNANT T-CELL-AMPLIFIED SEQUENCE 1"/>
    <property type="match status" value="1"/>
</dbReference>
<dbReference type="GO" id="GO:0001731">
    <property type="term" value="P:formation of translation preinitiation complex"/>
    <property type="evidence" value="ECO:0007669"/>
    <property type="project" value="TreeGrafter"/>
</dbReference>
<dbReference type="SMART" id="SM00359">
    <property type="entry name" value="PUA"/>
    <property type="match status" value="1"/>
</dbReference>
<keyword evidence="2 3" id="KW-0963">Cytoplasm</keyword>
<dbReference type="EMBL" id="KZ819321">
    <property type="protein sequence ID" value="PWN23791.1"/>
    <property type="molecule type" value="Genomic_DNA"/>
</dbReference>
<dbReference type="OrthoDB" id="10249667at2759"/>
<dbReference type="CDD" id="cd11609">
    <property type="entry name" value="MCT1_N"/>
    <property type="match status" value="1"/>
</dbReference>
<dbReference type="PANTHER" id="PTHR22798">
    <property type="entry name" value="MCT-1 PROTEIN"/>
    <property type="match status" value="1"/>
</dbReference>
<proteinExistence type="inferred from homology"/>
<accession>A0A316UHH5</accession>
<dbReference type="Proteomes" id="UP000245942">
    <property type="component" value="Unassembled WGS sequence"/>
</dbReference>
<reference evidence="5 6" key="1">
    <citation type="journal article" date="2018" name="Mol. Biol. Evol.">
        <title>Broad Genomic Sampling Reveals a Smut Pathogenic Ancestry of the Fungal Clade Ustilaginomycotina.</title>
        <authorList>
            <person name="Kijpornyongpan T."/>
            <person name="Mondo S.J."/>
            <person name="Barry K."/>
            <person name="Sandor L."/>
            <person name="Lee J."/>
            <person name="Lipzen A."/>
            <person name="Pangilinan J."/>
            <person name="LaButti K."/>
            <person name="Hainaut M."/>
            <person name="Henrissat B."/>
            <person name="Grigoriev I.V."/>
            <person name="Spatafora J.W."/>
            <person name="Aime M.C."/>
        </authorList>
    </citation>
    <scope>NUCLEOTIDE SEQUENCE [LARGE SCALE GENOMIC DNA]</scope>
    <source>
        <strain evidence="5 6">MCA 4718</strain>
    </source>
</reference>
<evidence type="ECO:0000256" key="1">
    <source>
        <dbReference type="ARBA" id="ARBA00004496"/>
    </source>
</evidence>
<dbReference type="STRING" id="1684307.A0A316UHH5"/>
<keyword evidence="6" id="KW-1185">Reference proteome</keyword>
<dbReference type="PIRSF" id="PIRSF005067">
    <property type="entry name" value="Tma_RNA-bind_prd"/>
    <property type="match status" value="1"/>
</dbReference>
<sequence>MSLFKAFSPAKGDVSSSTAVKSSVQRGMRNKLLEQYPDSLAKDEGVLLEKIWPKKEDITLVKFSREHVSFLVLHGTPLFFQHFDGPYCPTLHLAHQYPFLLPTIRVDRGAIRFILSGANIMAPGLLSAGGQLPEASAALEKDAPVIVTAQGKENALAIGRLKLGTEDIKKAGKGVVVDNLHSLGDDLWLTCAKGGL</sequence>
<dbReference type="Pfam" id="PF17832">
    <property type="entry name" value="Pre-PUA"/>
    <property type="match status" value="1"/>
</dbReference>
<evidence type="ECO:0000259" key="4">
    <source>
        <dbReference type="SMART" id="SM00359"/>
    </source>
</evidence>
<dbReference type="InterPro" id="IPR016437">
    <property type="entry name" value="MCT-1/Tma20"/>
</dbReference>
<dbReference type="NCBIfam" id="TIGR00451">
    <property type="entry name" value="unchar_dom_2"/>
    <property type="match status" value="1"/>
</dbReference>
<dbReference type="GO" id="GO:0003723">
    <property type="term" value="F:RNA binding"/>
    <property type="evidence" value="ECO:0007669"/>
    <property type="project" value="InterPro"/>
</dbReference>
<comment type="function">
    <text evidence="3">Involved in translation.</text>
</comment>
<dbReference type="InterPro" id="IPR004521">
    <property type="entry name" value="Uncharacterised_CHP00451"/>
</dbReference>
<dbReference type="PROSITE" id="PS50890">
    <property type="entry name" value="PUA"/>
    <property type="match status" value="1"/>
</dbReference>
<evidence type="ECO:0000256" key="3">
    <source>
        <dbReference type="PIRNR" id="PIRNR005067"/>
    </source>
</evidence>
<gene>
    <name evidence="5" type="ORF">BCV69DRAFT_10431</name>
</gene>
<evidence type="ECO:0000313" key="6">
    <source>
        <dbReference type="Proteomes" id="UP000245942"/>
    </source>
</evidence>